<dbReference type="PANTHER" id="PTHR22811">
    <property type="entry name" value="TRANSMEMBRANE EMP24 DOMAIN-CONTAINING PROTEIN"/>
    <property type="match status" value="1"/>
</dbReference>
<dbReference type="AlphaFoldDB" id="A0A0L7KYY2"/>
<keyword evidence="5 10" id="KW-0732">Signal</keyword>
<reference evidence="12 13" key="1">
    <citation type="journal article" date="2015" name="Genome Biol. Evol.">
        <title>The genome of winter moth (Operophtera brumata) provides a genomic perspective on sexual dimorphism and phenology.</title>
        <authorList>
            <person name="Derks M.F."/>
            <person name="Smit S."/>
            <person name="Salis L."/>
            <person name="Schijlen E."/>
            <person name="Bossers A."/>
            <person name="Mateman C."/>
            <person name="Pijl A.S."/>
            <person name="de Ridder D."/>
            <person name="Groenen M.A."/>
            <person name="Visser M.E."/>
            <person name="Megens H.J."/>
        </authorList>
    </citation>
    <scope>NUCLEOTIDE SEQUENCE [LARGE SCALE GENOMIC DNA]</scope>
    <source>
        <strain evidence="12">WM2013NL</strain>
        <tissue evidence="12">Head and thorax</tissue>
    </source>
</reference>
<gene>
    <name evidence="12" type="ORF">OBRU01_14573</name>
</gene>
<feature type="domain" description="GOLD" evidence="11">
    <location>
        <begin position="29"/>
        <end position="118"/>
    </location>
</feature>
<keyword evidence="4 9" id="KW-0812">Transmembrane</keyword>
<keyword evidence="3" id="KW-0217">Developmental protein</keyword>
<evidence type="ECO:0000313" key="13">
    <source>
        <dbReference type="Proteomes" id="UP000037510"/>
    </source>
</evidence>
<dbReference type="PROSITE" id="PS50866">
    <property type="entry name" value="GOLD"/>
    <property type="match status" value="1"/>
</dbReference>
<evidence type="ECO:0000256" key="7">
    <source>
        <dbReference type="ARBA" id="ARBA00023136"/>
    </source>
</evidence>
<comment type="subcellular location">
    <subcellularLocation>
        <location evidence="8">Endomembrane system</location>
        <topology evidence="8">Single-pass membrane protein</topology>
    </subcellularLocation>
    <subcellularLocation>
        <location evidence="1 9">Membrane</location>
        <topology evidence="1 9">Single-pass type I membrane protein</topology>
    </subcellularLocation>
</comment>
<keyword evidence="6" id="KW-1133">Transmembrane helix</keyword>
<evidence type="ECO:0000256" key="8">
    <source>
        <dbReference type="ARBA" id="ARBA00037847"/>
    </source>
</evidence>
<dbReference type="Proteomes" id="UP000037510">
    <property type="component" value="Unassembled WGS sequence"/>
</dbReference>
<dbReference type="STRING" id="104452.A0A0L7KYY2"/>
<dbReference type="GO" id="GO:0012505">
    <property type="term" value="C:endomembrane system"/>
    <property type="evidence" value="ECO:0007669"/>
    <property type="project" value="UniProtKB-SubCell"/>
</dbReference>
<evidence type="ECO:0000256" key="10">
    <source>
        <dbReference type="SAM" id="SignalP"/>
    </source>
</evidence>
<evidence type="ECO:0000256" key="3">
    <source>
        <dbReference type="ARBA" id="ARBA00022473"/>
    </source>
</evidence>
<dbReference type="InterPro" id="IPR015720">
    <property type="entry name" value="Emp24-like"/>
</dbReference>
<dbReference type="Pfam" id="PF01105">
    <property type="entry name" value="EMP24_GP25L"/>
    <property type="match status" value="1"/>
</dbReference>
<comment type="similarity">
    <text evidence="2 9">Belongs to the EMP24/GP25L family.</text>
</comment>
<dbReference type="GO" id="GO:0016020">
    <property type="term" value="C:membrane"/>
    <property type="evidence" value="ECO:0007669"/>
    <property type="project" value="UniProtKB-SubCell"/>
</dbReference>
<evidence type="ECO:0000256" key="6">
    <source>
        <dbReference type="ARBA" id="ARBA00022989"/>
    </source>
</evidence>
<keyword evidence="13" id="KW-1185">Reference proteome</keyword>
<protein>
    <submittedName>
        <fullName evidence="12">Transmembrane emp24 domain-containing protein 5</fullName>
    </submittedName>
</protein>
<proteinExistence type="inferred from homology"/>
<accession>A0A0L7KYY2</accession>
<dbReference type="SMART" id="SM01190">
    <property type="entry name" value="EMP24_GP25L"/>
    <property type="match status" value="1"/>
</dbReference>
<dbReference type="InterPro" id="IPR036598">
    <property type="entry name" value="GOLD_dom_sf"/>
</dbReference>
<dbReference type="EMBL" id="JTDY01004267">
    <property type="protein sequence ID" value="KOB68360.1"/>
    <property type="molecule type" value="Genomic_DNA"/>
</dbReference>
<dbReference type="SUPFAM" id="SSF101576">
    <property type="entry name" value="Supernatant protein factor (SPF), C-terminal domain"/>
    <property type="match status" value="1"/>
</dbReference>
<evidence type="ECO:0000256" key="1">
    <source>
        <dbReference type="ARBA" id="ARBA00004479"/>
    </source>
</evidence>
<comment type="caution">
    <text evidence="12">The sequence shown here is derived from an EMBL/GenBank/DDBJ whole genome shotgun (WGS) entry which is preliminary data.</text>
</comment>
<evidence type="ECO:0000256" key="2">
    <source>
        <dbReference type="ARBA" id="ARBA00007104"/>
    </source>
</evidence>
<evidence type="ECO:0000259" key="11">
    <source>
        <dbReference type="PROSITE" id="PS50866"/>
    </source>
</evidence>
<sequence length="236" mass="26965">MLYIFLFTIFSVVFAYEKDMTFTVQAGRTDCFYHEVAVDEIIDLEYQVIDASHGELDISFQLADPVGRVIVADYKKPENSHRHTSTLAGDYRFCFDNTFSTFSTKTVSDQAETYMMRVRDISESVSRVRDNMSAAKRLQELHSAHEARDRNIAEGLCARYLHTRVTGSVLVVRCVCGTYRSVWDNMSAAKRLQELHSAHEARDRNIAEGLCARYLHTCVTRSVLVVRCVCGTYRSQ</sequence>
<evidence type="ECO:0000256" key="9">
    <source>
        <dbReference type="RuleBase" id="RU003827"/>
    </source>
</evidence>
<organism evidence="12 13">
    <name type="scientific">Operophtera brumata</name>
    <name type="common">Winter moth</name>
    <name type="synonym">Phalaena brumata</name>
    <dbReference type="NCBI Taxonomy" id="104452"/>
    <lineage>
        <taxon>Eukaryota</taxon>
        <taxon>Metazoa</taxon>
        <taxon>Ecdysozoa</taxon>
        <taxon>Arthropoda</taxon>
        <taxon>Hexapoda</taxon>
        <taxon>Insecta</taxon>
        <taxon>Pterygota</taxon>
        <taxon>Neoptera</taxon>
        <taxon>Endopterygota</taxon>
        <taxon>Lepidoptera</taxon>
        <taxon>Glossata</taxon>
        <taxon>Ditrysia</taxon>
        <taxon>Geometroidea</taxon>
        <taxon>Geometridae</taxon>
        <taxon>Larentiinae</taxon>
        <taxon>Operophtera</taxon>
    </lineage>
</organism>
<dbReference type="InterPro" id="IPR009038">
    <property type="entry name" value="GOLD_dom"/>
</dbReference>
<name>A0A0L7KYY2_OPEBR</name>
<keyword evidence="7" id="KW-0472">Membrane</keyword>
<evidence type="ECO:0000256" key="5">
    <source>
        <dbReference type="ARBA" id="ARBA00022729"/>
    </source>
</evidence>
<evidence type="ECO:0000256" key="4">
    <source>
        <dbReference type="ARBA" id="ARBA00022692"/>
    </source>
</evidence>
<evidence type="ECO:0000313" key="12">
    <source>
        <dbReference type="EMBL" id="KOB68360.1"/>
    </source>
</evidence>
<feature type="signal peptide" evidence="10">
    <location>
        <begin position="1"/>
        <end position="15"/>
    </location>
</feature>
<feature type="chain" id="PRO_5012610472" evidence="10">
    <location>
        <begin position="16"/>
        <end position="236"/>
    </location>
</feature>